<accession>A0ACC1QP66</accession>
<keyword evidence="2" id="KW-1185">Reference proteome</keyword>
<proteinExistence type="predicted"/>
<organism evidence="1 2">
    <name type="scientific">Lecanicillium saksenae</name>
    <dbReference type="NCBI Taxonomy" id="468837"/>
    <lineage>
        <taxon>Eukaryota</taxon>
        <taxon>Fungi</taxon>
        <taxon>Dikarya</taxon>
        <taxon>Ascomycota</taxon>
        <taxon>Pezizomycotina</taxon>
        <taxon>Sordariomycetes</taxon>
        <taxon>Hypocreomycetidae</taxon>
        <taxon>Hypocreales</taxon>
        <taxon>Cordycipitaceae</taxon>
        <taxon>Lecanicillium</taxon>
    </lineage>
</organism>
<comment type="caution">
    <text evidence="1">The sequence shown here is derived from an EMBL/GenBank/DDBJ whole genome shotgun (WGS) entry which is preliminary data.</text>
</comment>
<name>A0ACC1QP66_9HYPO</name>
<reference evidence="1" key="1">
    <citation type="submission" date="2022-07" db="EMBL/GenBank/DDBJ databases">
        <title>Genome Sequence of Lecanicillium saksenae.</title>
        <authorList>
            <person name="Buettner E."/>
        </authorList>
    </citation>
    <scope>NUCLEOTIDE SEQUENCE</scope>
    <source>
        <strain evidence="1">VT-O1</strain>
    </source>
</reference>
<dbReference type="EMBL" id="JANAKD010001064">
    <property type="protein sequence ID" value="KAJ3483906.1"/>
    <property type="molecule type" value="Genomic_DNA"/>
</dbReference>
<dbReference type="Proteomes" id="UP001148737">
    <property type="component" value="Unassembled WGS sequence"/>
</dbReference>
<sequence length="241" mass="24204">MKCAAIISIGLVAITSASIGAEDRKRDAAPYKKVIDSITSAVDTLDDAVKKYSGEKKSKTIDGLDELQASDAGPLSGSLRSLNTKGETLTDDLKAKRGDVEKAGECDSVREAIQDINKSAQALVNSAVSKVPKGLQSIAQGFVNQFTSSFNTTQDYFSTSNCKNGNSGGGGGSSSAGSSVSSTGSGSSASSTGSAASGSSTTAPSKTSSQTAASPSGSSGASVFSPAWTLGTAMALFAVYY</sequence>
<protein>
    <submittedName>
        <fullName evidence="1">Uncharacterized protein</fullName>
    </submittedName>
</protein>
<evidence type="ECO:0000313" key="1">
    <source>
        <dbReference type="EMBL" id="KAJ3483906.1"/>
    </source>
</evidence>
<gene>
    <name evidence="1" type="ORF">NLG97_g7192</name>
</gene>
<evidence type="ECO:0000313" key="2">
    <source>
        <dbReference type="Proteomes" id="UP001148737"/>
    </source>
</evidence>